<dbReference type="Proteomes" id="UP001604336">
    <property type="component" value="Unassembled WGS sequence"/>
</dbReference>
<organism evidence="1 2">
    <name type="scientific">Abeliophyllum distichum</name>
    <dbReference type="NCBI Taxonomy" id="126358"/>
    <lineage>
        <taxon>Eukaryota</taxon>
        <taxon>Viridiplantae</taxon>
        <taxon>Streptophyta</taxon>
        <taxon>Embryophyta</taxon>
        <taxon>Tracheophyta</taxon>
        <taxon>Spermatophyta</taxon>
        <taxon>Magnoliopsida</taxon>
        <taxon>eudicotyledons</taxon>
        <taxon>Gunneridae</taxon>
        <taxon>Pentapetalae</taxon>
        <taxon>asterids</taxon>
        <taxon>lamiids</taxon>
        <taxon>Lamiales</taxon>
        <taxon>Oleaceae</taxon>
        <taxon>Forsythieae</taxon>
        <taxon>Abeliophyllum</taxon>
    </lineage>
</organism>
<accession>A0ABD1SDL0</accession>
<proteinExistence type="predicted"/>
<sequence length="196" mass="22520">MTDIEEEIDLETEQRIKRVSYKNLLKQLYQEGNPVVGLLGEPSRRSFKYYVLYGTPTRKKRVPRIEKYGLPPVIVPPLTGWEKPSMDIGQFKEVNKNRDKEILQVGLSDEVKVKENTERVEVNAKENVVFRKPSIKLTKHLRPLYVKALVNGILVAKVLIDNGVALNTIPYRVIKKFAKSENDLISTWVILNSFNG</sequence>
<name>A0ABD1SDL0_9LAMI</name>
<comment type="caution">
    <text evidence="1">The sequence shown here is derived from an EMBL/GenBank/DDBJ whole genome shotgun (WGS) entry which is preliminary data.</text>
</comment>
<evidence type="ECO:0000313" key="1">
    <source>
        <dbReference type="EMBL" id="KAL2497873.1"/>
    </source>
</evidence>
<reference evidence="2" key="1">
    <citation type="submission" date="2024-07" db="EMBL/GenBank/DDBJ databases">
        <title>Two chromosome-level genome assemblies of Korean endemic species Abeliophyllum distichum and Forsythia ovata (Oleaceae).</title>
        <authorList>
            <person name="Jang H."/>
        </authorList>
    </citation>
    <scope>NUCLEOTIDE SEQUENCE [LARGE SCALE GENOMIC DNA]</scope>
</reference>
<gene>
    <name evidence="1" type="ORF">Adt_23423</name>
</gene>
<evidence type="ECO:0000313" key="2">
    <source>
        <dbReference type="Proteomes" id="UP001604336"/>
    </source>
</evidence>
<keyword evidence="2" id="KW-1185">Reference proteome</keyword>
<protein>
    <submittedName>
        <fullName evidence="1">Retrotrans gag domain-containing protein</fullName>
    </submittedName>
</protein>
<dbReference type="AlphaFoldDB" id="A0ABD1SDL0"/>
<dbReference type="EMBL" id="JBFOLK010000007">
    <property type="protein sequence ID" value="KAL2497873.1"/>
    <property type="molecule type" value="Genomic_DNA"/>
</dbReference>